<dbReference type="Proteomes" id="UP000007394">
    <property type="component" value="Chromosome"/>
</dbReference>
<name>I0ANU2_IGNAJ</name>
<dbReference type="HOGENOM" id="CLU_2716959_0_0_10"/>
<protein>
    <submittedName>
        <fullName evidence="1">Uncharacterized protein</fullName>
    </submittedName>
</protein>
<dbReference type="AlphaFoldDB" id="I0ANU2"/>
<evidence type="ECO:0000313" key="2">
    <source>
        <dbReference type="Proteomes" id="UP000007394"/>
    </source>
</evidence>
<reference evidence="1 2" key="1">
    <citation type="journal article" date="2012" name="Front. Microbiol.">
        <title>Complete genome of Ignavibacterium album, a metabolically versatile, flagellated, facultative anaerobe from the phylum Chlorobi.</title>
        <authorList>
            <person name="Liu Z."/>
            <person name="Frigaard N.-U."/>
            <person name="Vogl K."/>
            <person name="Iino T."/>
            <person name="Ohkuma M."/>
            <person name="Overmann J."/>
            <person name="Bryant D.A."/>
        </authorList>
    </citation>
    <scope>NUCLEOTIDE SEQUENCE [LARGE SCALE GENOMIC DNA]</scope>
    <source>
        <strain evidence="2">DSM 19864 / JCM 16511 / NBRC 101810 / Mat9-16</strain>
    </source>
</reference>
<dbReference type="KEGG" id="ial:IALB_2946"/>
<evidence type="ECO:0000313" key="1">
    <source>
        <dbReference type="EMBL" id="AFH50649.1"/>
    </source>
</evidence>
<gene>
    <name evidence="1" type="ordered locus">IALB_2946</name>
</gene>
<keyword evidence="2" id="KW-1185">Reference proteome</keyword>
<organism evidence="1 2">
    <name type="scientific">Ignavibacterium album (strain DSM 19864 / JCM 16511 / NBRC 101810 / Mat9-16)</name>
    <dbReference type="NCBI Taxonomy" id="945713"/>
    <lineage>
        <taxon>Bacteria</taxon>
        <taxon>Pseudomonadati</taxon>
        <taxon>Ignavibacteriota</taxon>
        <taxon>Ignavibacteria</taxon>
        <taxon>Ignavibacteriales</taxon>
        <taxon>Ignavibacteriaceae</taxon>
        <taxon>Ignavibacterium</taxon>
    </lineage>
</organism>
<accession>I0ANU2</accession>
<sequence length="72" mass="8430">MHNEKGLLKSFISKPERFSTLLEKLKRAGRLPALSLNIFYENKMLIVILKLKRRVKTNSPFIMNENKSIKLT</sequence>
<dbReference type="EMBL" id="CP003418">
    <property type="protein sequence ID" value="AFH50649.1"/>
    <property type="molecule type" value="Genomic_DNA"/>
</dbReference>
<proteinExistence type="predicted"/>